<comment type="similarity">
    <text evidence="2">Belongs to the autoinducer-2 exporter (AI-2E) (TC 2.A.86) family.</text>
</comment>
<accession>A0A1H0RFD6</accession>
<evidence type="ECO:0000256" key="3">
    <source>
        <dbReference type="ARBA" id="ARBA00022448"/>
    </source>
</evidence>
<feature type="transmembrane region" description="Helical" evidence="8">
    <location>
        <begin position="212"/>
        <end position="240"/>
    </location>
</feature>
<comment type="subcellular location">
    <subcellularLocation>
        <location evidence="1">Cell membrane</location>
        <topology evidence="1">Multi-pass membrane protein</topology>
    </subcellularLocation>
</comment>
<dbReference type="PANTHER" id="PTHR21716:SF53">
    <property type="entry name" value="PERMEASE PERM-RELATED"/>
    <property type="match status" value="1"/>
</dbReference>
<dbReference type="EMBL" id="FNJM01000003">
    <property type="protein sequence ID" value="SDP28100.1"/>
    <property type="molecule type" value="Genomic_DNA"/>
</dbReference>
<dbReference type="AlphaFoldDB" id="A0A1H0RFD6"/>
<feature type="transmembrane region" description="Helical" evidence="8">
    <location>
        <begin position="33"/>
        <end position="50"/>
    </location>
</feature>
<evidence type="ECO:0000256" key="1">
    <source>
        <dbReference type="ARBA" id="ARBA00004651"/>
    </source>
</evidence>
<organism evidence="9 10">
    <name type="scientific">Clostridium gasigenes</name>
    <dbReference type="NCBI Taxonomy" id="94869"/>
    <lineage>
        <taxon>Bacteria</taxon>
        <taxon>Bacillati</taxon>
        <taxon>Bacillota</taxon>
        <taxon>Clostridia</taxon>
        <taxon>Eubacteriales</taxon>
        <taxon>Clostridiaceae</taxon>
        <taxon>Clostridium</taxon>
    </lineage>
</organism>
<dbReference type="GO" id="GO:0055085">
    <property type="term" value="P:transmembrane transport"/>
    <property type="evidence" value="ECO:0007669"/>
    <property type="project" value="TreeGrafter"/>
</dbReference>
<feature type="transmembrane region" description="Helical" evidence="8">
    <location>
        <begin position="70"/>
        <end position="92"/>
    </location>
</feature>
<evidence type="ECO:0000256" key="4">
    <source>
        <dbReference type="ARBA" id="ARBA00022475"/>
    </source>
</evidence>
<keyword evidence="10" id="KW-1185">Reference proteome</keyword>
<dbReference type="InterPro" id="IPR002549">
    <property type="entry name" value="AI-2E-like"/>
</dbReference>
<evidence type="ECO:0000256" key="2">
    <source>
        <dbReference type="ARBA" id="ARBA00009773"/>
    </source>
</evidence>
<dbReference type="Pfam" id="PF01594">
    <property type="entry name" value="AI-2E_transport"/>
    <property type="match status" value="1"/>
</dbReference>
<name>A0A1H0RFD6_9CLOT</name>
<protein>
    <submittedName>
        <fullName evidence="9">Predicted PurR-regulated permease PerM</fullName>
    </submittedName>
</protein>
<dbReference type="OrthoDB" id="9793390at2"/>
<reference evidence="9 10" key="1">
    <citation type="submission" date="2016-10" db="EMBL/GenBank/DDBJ databases">
        <authorList>
            <person name="de Groot N.N."/>
        </authorList>
    </citation>
    <scope>NUCLEOTIDE SEQUENCE [LARGE SCALE GENOMIC DNA]</scope>
    <source>
        <strain evidence="9 10">DSM 12272</strain>
    </source>
</reference>
<evidence type="ECO:0000256" key="5">
    <source>
        <dbReference type="ARBA" id="ARBA00022692"/>
    </source>
</evidence>
<evidence type="ECO:0000313" key="9">
    <source>
        <dbReference type="EMBL" id="SDP28100.1"/>
    </source>
</evidence>
<dbReference type="PANTHER" id="PTHR21716">
    <property type="entry name" value="TRANSMEMBRANE PROTEIN"/>
    <property type="match status" value="1"/>
</dbReference>
<keyword evidence="5 8" id="KW-0812">Transmembrane</keyword>
<dbReference type="GO" id="GO:0005886">
    <property type="term" value="C:plasma membrane"/>
    <property type="evidence" value="ECO:0007669"/>
    <property type="project" value="UniProtKB-SubCell"/>
</dbReference>
<keyword evidence="4" id="KW-1003">Cell membrane</keyword>
<feature type="transmembrane region" description="Helical" evidence="8">
    <location>
        <begin position="150"/>
        <end position="171"/>
    </location>
</feature>
<gene>
    <name evidence="9" type="ORF">SAMN04488529_103162</name>
</gene>
<evidence type="ECO:0000256" key="7">
    <source>
        <dbReference type="ARBA" id="ARBA00023136"/>
    </source>
</evidence>
<keyword evidence="3" id="KW-0813">Transport</keyword>
<dbReference type="Proteomes" id="UP000198597">
    <property type="component" value="Unassembled WGS sequence"/>
</dbReference>
<evidence type="ECO:0000256" key="6">
    <source>
        <dbReference type="ARBA" id="ARBA00022989"/>
    </source>
</evidence>
<evidence type="ECO:0000256" key="8">
    <source>
        <dbReference type="SAM" id="Phobius"/>
    </source>
</evidence>
<feature type="transmembrane region" description="Helical" evidence="8">
    <location>
        <begin position="302"/>
        <end position="335"/>
    </location>
</feature>
<feature type="transmembrane region" description="Helical" evidence="8">
    <location>
        <begin position="246"/>
        <end position="265"/>
    </location>
</feature>
<sequence length="343" mass="38268">MISLSKHKKIINKILIVVVIILVPLIYIKIAPVKTLVDILLISFIFAYGLKPISNNVSEKFNLKKRTSSIIIIVAIVVITVMLLYLMIPAIIKESSNFGAMMDNIELYIKDIARKLKIDDLPIFNSLYMQINEKINIFLGGFSNNFLENIISASENIISCAIIPIVTYYFLVDGELIYNKILLILPTRKRIVAKKILSNIDKILSRYIISQLFLSLIIGVLTFIILMLVGVKFALVLAILNGVFNIIPYFGPIIGGVPAVFVALIDSPSKAIWTIIVMFILQQLEGNILSPKITGDSTNMHPIIIIILLLIGEMFGGLVGMILAVPIGVIIKVIYEDANYYLF</sequence>
<dbReference type="STRING" id="94869.SAMN04488529_103162"/>
<evidence type="ECO:0000313" key="10">
    <source>
        <dbReference type="Proteomes" id="UP000198597"/>
    </source>
</evidence>
<keyword evidence="6 8" id="KW-1133">Transmembrane helix</keyword>
<feature type="transmembrane region" description="Helical" evidence="8">
    <location>
        <begin position="10"/>
        <end position="27"/>
    </location>
</feature>
<proteinExistence type="inferred from homology"/>
<keyword evidence="7 8" id="KW-0472">Membrane</keyword>
<dbReference type="RefSeq" id="WP_089968057.1">
    <property type="nucleotide sequence ID" value="NZ_FNJM01000003.1"/>
</dbReference>